<dbReference type="PANTHER" id="PTHR15835">
    <property type="entry name" value="NUCLEAR-INTERACTING PARTNER OF ALK"/>
    <property type="match status" value="1"/>
</dbReference>
<evidence type="ECO:0000259" key="4">
    <source>
        <dbReference type="Pfam" id="PF07967"/>
    </source>
</evidence>
<comment type="caution">
    <text evidence="6">The sequence shown here is derived from an EMBL/GenBank/DDBJ whole genome shotgun (WGS) entry which is preliminary data.</text>
</comment>
<dbReference type="Proteomes" id="UP000288805">
    <property type="component" value="Unassembled WGS sequence"/>
</dbReference>
<evidence type="ECO:0000313" key="7">
    <source>
        <dbReference type="Proteomes" id="UP000288805"/>
    </source>
</evidence>
<comment type="subcellular location">
    <subcellularLocation>
        <location evidence="1">Nucleus</location>
    </subcellularLocation>
</comment>
<protein>
    <recommendedName>
        <fullName evidence="4">C3HC-type domain-containing protein</fullName>
    </recommendedName>
</protein>
<evidence type="ECO:0000256" key="1">
    <source>
        <dbReference type="ARBA" id="ARBA00004123"/>
    </source>
</evidence>
<keyword evidence="2" id="KW-0539">Nucleus</keyword>
<feature type="region of interest" description="Disordered" evidence="3">
    <location>
        <begin position="1"/>
        <end position="69"/>
    </location>
</feature>
<dbReference type="Pfam" id="PF07967">
    <property type="entry name" value="zf-C3HC"/>
    <property type="match status" value="1"/>
</dbReference>
<evidence type="ECO:0000313" key="6">
    <source>
        <dbReference type="EMBL" id="RVX13929.1"/>
    </source>
</evidence>
<dbReference type="EMBL" id="QGNW01002581">
    <property type="protein sequence ID" value="RVW17166.1"/>
    <property type="molecule type" value="Genomic_DNA"/>
</dbReference>
<sequence>MSEEAEKRLQSVMAKLFHPPKSKPNSPSDSSSDGQSSKGKKRPNPMSASAIESKLRKDIQKSTTPVQAPLCRPWDREDLMKRLATFKSMTWFAKPKVHSGAHFIIALSPVLFFGIQT</sequence>
<evidence type="ECO:0000256" key="2">
    <source>
        <dbReference type="ARBA" id="ARBA00023242"/>
    </source>
</evidence>
<reference evidence="6 7" key="1">
    <citation type="journal article" date="2018" name="PLoS Genet.">
        <title>Population sequencing reveals clonal diversity and ancestral inbreeding in the grapevine cultivar Chardonnay.</title>
        <authorList>
            <person name="Roach M.J."/>
            <person name="Johnson D.L."/>
            <person name="Bohlmann J."/>
            <person name="van Vuuren H.J."/>
            <person name="Jones S.J."/>
            <person name="Pretorius I.S."/>
            <person name="Schmidt S.A."/>
            <person name="Borneman A.R."/>
        </authorList>
    </citation>
    <scope>NUCLEOTIDE SEQUENCE [LARGE SCALE GENOMIC DNA]</scope>
    <source>
        <strain evidence="7">cv. Chardonnay</strain>
        <strain evidence="6">I10V1</strain>
        <tissue evidence="6">Leaf</tissue>
    </source>
</reference>
<dbReference type="PANTHER" id="PTHR15835:SF6">
    <property type="entry name" value="ZINC FINGER C3HC-TYPE PROTEIN 1"/>
    <property type="match status" value="1"/>
</dbReference>
<evidence type="ECO:0000313" key="5">
    <source>
        <dbReference type="EMBL" id="RVW17166.1"/>
    </source>
</evidence>
<dbReference type="GO" id="GO:0008270">
    <property type="term" value="F:zinc ion binding"/>
    <property type="evidence" value="ECO:0007669"/>
    <property type="project" value="InterPro"/>
</dbReference>
<organism evidence="6 7">
    <name type="scientific">Vitis vinifera</name>
    <name type="common">Grape</name>
    <dbReference type="NCBI Taxonomy" id="29760"/>
    <lineage>
        <taxon>Eukaryota</taxon>
        <taxon>Viridiplantae</taxon>
        <taxon>Streptophyta</taxon>
        <taxon>Embryophyta</taxon>
        <taxon>Tracheophyta</taxon>
        <taxon>Spermatophyta</taxon>
        <taxon>Magnoliopsida</taxon>
        <taxon>eudicotyledons</taxon>
        <taxon>Gunneridae</taxon>
        <taxon>Pentapetalae</taxon>
        <taxon>rosids</taxon>
        <taxon>Vitales</taxon>
        <taxon>Vitaceae</taxon>
        <taxon>Viteae</taxon>
        <taxon>Vitis</taxon>
    </lineage>
</organism>
<proteinExistence type="predicted"/>
<name>A0A438JYB9_VITVI</name>
<dbReference type="AlphaFoldDB" id="A0A438JYB9"/>
<dbReference type="InterPro" id="IPR012935">
    <property type="entry name" value="NuBaID_N"/>
</dbReference>
<feature type="domain" description="C3HC-type" evidence="4">
    <location>
        <begin position="73"/>
        <end position="97"/>
    </location>
</feature>
<dbReference type="EMBL" id="QGNW01000022">
    <property type="protein sequence ID" value="RVX13929.1"/>
    <property type="molecule type" value="Genomic_DNA"/>
</dbReference>
<feature type="compositionally biased region" description="Low complexity" evidence="3">
    <location>
        <begin position="23"/>
        <end position="37"/>
    </location>
</feature>
<evidence type="ECO:0000256" key="3">
    <source>
        <dbReference type="SAM" id="MobiDB-lite"/>
    </source>
</evidence>
<dbReference type="GO" id="GO:0005634">
    <property type="term" value="C:nucleus"/>
    <property type="evidence" value="ECO:0007669"/>
    <property type="project" value="UniProtKB-SubCell"/>
</dbReference>
<gene>
    <name evidence="6" type="ORF">CK203_011348</name>
    <name evidence="5" type="ORF">CK203_075937</name>
</gene>
<accession>A0A438JYB9</accession>